<name>A0ABY7ACP1_9FIRM</name>
<feature type="transmembrane region" description="Helical" evidence="1">
    <location>
        <begin position="141"/>
        <end position="159"/>
    </location>
</feature>
<dbReference type="RefSeq" id="WP_268115271.1">
    <property type="nucleotide sequence ID" value="NZ_CP113524.1"/>
</dbReference>
<evidence type="ECO:0000256" key="1">
    <source>
        <dbReference type="SAM" id="Phobius"/>
    </source>
</evidence>
<proteinExistence type="predicted"/>
<keyword evidence="3" id="KW-1185">Reference proteome</keyword>
<organism evidence="2 3">
    <name type="scientific">Lacrimispora xylanolytica</name>
    <dbReference type="NCBI Taxonomy" id="29375"/>
    <lineage>
        <taxon>Bacteria</taxon>
        <taxon>Bacillati</taxon>
        <taxon>Bacillota</taxon>
        <taxon>Clostridia</taxon>
        <taxon>Lachnospirales</taxon>
        <taxon>Lachnospiraceae</taxon>
        <taxon>Lacrimispora</taxon>
    </lineage>
</organism>
<accession>A0ABY7ACP1</accession>
<feature type="transmembrane region" description="Helical" evidence="1">
    <location>
        <begin position="73"/>
        <end position="95"/>
    </location>
</feature>
<evidence type="ECO:0000313" key="2">
    <source>
        <dbReference type="EMBL" id="WAJ24038.1"/>
    </source>
</evidence>
<dbReference type="Proteomes" id="UP001163115">
    <property type="component" value="Chromosome"/>
</dbReference>
<keyword evidence="1" id="KW-1133">Transmembrane helix</keyword>
<keyword evidence="1" id="KW-0472">Membrane</keyword>
<feature type="transmembrane region" description="Helical" evidence="1">
    <location>
        <begin position="48"/>
        <end position="67"/>
    </location>
</feature>
<keyword evidence="1" id="KW-0812">Transmembrane</keyword>
<protein>
    <submittedName>
        <fullName evidence="2">Uncharacterized protein</fullName>
    </submittedName>
</protein>
<reference evidence="2" key="1">
    <citation type="submission" date="2022-11" db="EMBL/GenBank/DDBJ databases">
        <title>Lacrimispora xylanolytica sy1, complete genome.</title>
        <authorList>
            <person name="Choi S."/>
        </authorList>
    </citation>
    <scope>NUCLEOTIDE SEQUENCE</scope>
    <source>
        <strain evidence="2">Sy1</strain>
    </source>
</reference>
<sequence length="160" mass="18441">MRKKKNKEVLDEKKGEKDIKDEIKLDNIKQIHSAVLQFSSNTMEIKKLFISVLIAYFTIMAGMITKISISTNLAIKILATIVVLFWILDAQSYYYQKKLRRLITKLQNELIEKADVTENTGSSMKTLQRLKVFAGHILKSMFNMSMFIYYLIIAALIIVG</sequence>
<gene>
    <name evidence="2" type="ORF">OW255_00470</name>
</gene>
<evidence type="ECO:0000313" key="3">
    <source>
        <dbReference type="Proteomes" id="UP001163115"/>
    </source>
</evidence>
<dbReference type="EMBL" id="CP113524">
    <property type="protein sequence ID" value="WAJ24038.1"/>
    <property type="molecule type" value="Genomic_DNA"/>
</dbReference>